<accession>A0A5B7DSL2</accession>
<protein>
    <submittedName>
        <fullName evidence="1">Uncharacterized protein</fullName>
    </submittedName>
</protein>
<organism evidence="1 2">
    <name type="scientific">Portunus trituberculatus</name>
    <name type="common">Swimming crab</name>
    <name type="synonym">Neptunus trituberculatus</name>
    <dbReference type="NCBI Taxonomy" id="210409"/>
    <lineage>
        <taxon>Eukaryota</taxon>
        <taxon>Metazoa</taxon>
        <taxon>Ecdysozoa</taxon>
        <taxon>Arthropoda</taxon>
        <taxon>Crustacea</taxon>
        <taxon>Multicrustacea</taxon>
        <taxon>Malacostraca</taxon>
        <taxon>Eumalacostraca</taxon>
        <taxon>Eucarida</taxon>
        <taxon>Decapoda</taxon>
        <taxon>Pleocyemata</taxon>
        <taxon>Brachyura</taxon>
        <taxon>Eubrachyura</taxon>
        <taxon>Portunoidea</taxon>
        <taxon>Portunidae</taxon>
        <taxon>Portuninae</taxon>
        <taxon>Portunus</taxon>
    </lineage>
</organism>
<keyword evidence="2" id="KW-1185">Reference proteome</keyword>
<name>A0A5B7DSL2_PORTR</name>
<reference evidence="1 2" key="1">
    <citation type="submission" date="2019-05" db="EMBL/GenBank/DDBJ databases">
        <title>Another draft genome of Portunus trituberculatus and its Hox gene families provides insights of decapod evolution.</title>
        <authorList>
            <person name="Jeong J.-H."/>
            <person name="Song I."/>
            <person name="Kim S."/>
            <person name="Choi T."/>
            <person name="Kim D."/>
            <person name="Ryu S."/>
            <person name="Kim W."/>
        </authorList>
    </citation>
    <scope>NUCLEOTIDE SEQUENCE [LARGE SCALE GENOMIC DNA]</scope>
    <source>
        <tissue evidence="1">Muscle</tissue>
    </source>
</reference>
<gene>
    <name evidence="1" type="ORF">E2C01_017480</name>
</gene>
<dbReference type="Proteomes" id="UP000324222">
    <property type="component" value="Unassembled WGS sequence"/>
</dbReference>
<proteinExistence type="predicted"/>
<evidence type="ECO:0000313" key="1">
    <source>
        <dbReference type="EMBL" id="MPC24398.1"/>
    </source>
</evidence>
<dbReference type="AlphaFoldDB" id="A0A5B7DSL2"/>
<dbReference type="EMBL" id="VSRR010001325">
    <property type="protein sequence ID" value="MPC24398.1"/>
    <property type="molecule type" value="Genomic_DNA"/>
</dbReference>
<sequence>MATFLRLYVVGFDPTLTTSSTTPPPPYYTITKNAVQGKTHLDTVKDDSIHLFRDRHSAQQTTLDGNFPCTYHTNSVPGILPRRAAYTPPPLLCSWPPVPKVFWKVETEVSQGHGFEAARFLLHI</sequence>
<evidence type="ECO:0000313" key="2">
    <source>
        <dbReference type="Proteomes" id="UP000324222"/>
    </source>
</evidence>
<comment type="caution">
    <text evidence="1">The sequence shown here is derived from an EMBL/GenBank/DDBJ whole genome shotgun (WGS) entry which is preliminary data.</text>
</comment>